<dbReference type="OrthoDB" id="8908842at2759"/>
<accession>A0A3Q2E9C0</accession>
<feature type="domain" description="B30.2/SPRY" evidence="5">
    <location>
        <begin position="37"/>
        <end position="235"/>
    </location>
</feature>
<reference evidence="6" key="2">
    <citation type="submission" date="2025-09" db="UniProtKB">
        <authorList>
            <consortium name="Ensembl"/>
        </authorList>
    </citation>
    <scope>IDENTIFICATION</scope>
</reference>
<dbReference type="RefSeq" id="XP_015255526.1">
    <property type="nucleotide sequence ID" value="XM_015400040.1"/>
</dbReference>
<evidence type="ECO:0000256" key="2">
    <source>
        <dbReference type="ARBA" id="ARBA00022771"/>
    </source>
</evidence>
<dbReference type="InterPro" id="IPR043136">
    <property type="entry name" value="B30.2/SPRY_sf"/>
</dbReference>
<dbReference type="PROSITE" id="PS50188">
    <property type="entry name" value="B302_SPRY"/>
    <property type="match status" value="1"/>
</dbReference>
<evidence type="ECO:0000256" key="1">
    <source>
        <dbReference type="ARBA" id="ARBA00022723"/>
    </source>
</evidence>
<dbReference type="Pfam" id="PF13765">
    <property type="entry name" value="PRY"/>
    <property type="match status" value="1"/>
</dbReference>
<keyword evidence="1" id="KW-0479">Metal-binding</keyword>
<dbReference type="AlphaFoldDB" id="A0A3Q2E9C0"/>
<dbReference type="KEGG" id="cvg:107101222"/>
<evidence type="ECO:0000313" key="6">
    <source>
        <dbReference type="Ensembl" id="ENSCVAP00000028204.1"/>
    </source>
</evidence>
<dbReference type="SUPFAM" id="SSF49899">
    <property type="entry name" value="Concanavalin A-like lectins/glucanases"/>
    <property type="match status" value="1"/>
</dbReference>
<dbReference type="OMA" id="MLWISDG"/>
<dbReference type="InterPro" id="IPR051051">
    <property type="entry name" value="E3_ubiq-ligase_TRIM/RNF"/>
</dbReference>
<feature type="region of interest" description="Disordered" evidence="4">
    <location>
        <begin position="1"/>
        <end position="41"/>
    </location>
</feature>
<dbReference type="Ensembl" id="ENSCVAT00000030419.1">
    <property type="protein sequence ID" value="ENSCVAP00000028204.1"/>
    <property type="gene ID" value="ENSCVAG00000000390.1"/>
</dbReference>
<dbReference type="GeneID" id="107101222"/>
<dbReference type="PANTHER" id="PTHR25465">
    <property type="entry name" value="B-BOX DOMAIN CONTAINING"/>
    <property type="match status" value="1"/>
</dbReference>
<dbReference type="Proteomes" id="UP000265020">
    <property type="component" value="Unassembled WGS sequence"/>
</dbReference>
<dbReference type="GO" id="GO:0008270">
    <property type="term" value="F:zinc ion binding"/>
    <property type="evidence" value="ECO:0007669"/>
    <property type="project" value="UniProtKB-KW"/>
</dbReference>
<protein>
    <submittedName>
        <fullName evidence="6">Tripartite motif-containing protein 16-like protein</fullName>
    </submittedName>
</protein>
<dbReference type="PRINTS" id="PR01407">
    <property type="entry name" value="BUTYPHLNCDUF"/>
</dbReference>
<dbReference type="Gene3D" id="2.60.120.920">
    <property type="match status" value="1"/>
</dbReference>
<keyword evidence="3" id="KW-0862">Zinc</keyword>
<dbReference type="GO" id="GO:0005737">
    <property type="term" value="C:cytoplasm"/>
    <property type="evidence" value="ECO:0007669"/>
    <property type="project" value="UniProtKB-ARBA"/>
</dbReference>
<evidence type="ECO:0000259" key="5">
    <source>
        <dbReference type="PROSITE" id="PS50188"/>
    </source>
</evidence>
<dbReference type="InterPro" id="IPR003879">
    <property type="entry name" value="Butyrophylin_SPRY"/>
</dbReference>
<name>A0A3Q2E9C0_CYPVA</name>
<dbReference type="PANTHER" id="PTHR25465:SF80">
    <property type="entry name" value="TRIPARTITE MOTIF-CONTAINING PROTEIN 16-LIKE"/>
    <property type="match status" value="1"/>
</dbReference>
<keyword evidence="2" id="KW-0863">Zinc-finger</keyword>
<dbReference type="InterPro" id="IPR006574">
    <property type="entry name" value="PRY"/>
</dbReference>
<evidence type="ECO:0000256" key="4">
    <source>
        <dbReference type="SAM" id="MobiDB-lite"/>
    </source>
</evidence>
<sequence>MQRNPKSTTSVPEHSKSGKLRKSKKNEKTNAEGPPVYLPDIPEPKSRAELMKYWIDLTLDKKTANKMLWISDDFSKVSRRTKEVCPVLDGPDRYEYSPQVLCKESIWNQRGYWEVEYSGWVAVGATFDEAARRANSELSGLGENEHSWGLCWSGSCYQIWFNCNHEDITEVPFCSTIAMYIDQPAGIINFYIVPGEGTEKEVRLLHQVKTVIDKKILPGFWLGVQSSCTLLKKTD</sequence>
<reference evidence="6" key="1">
    <citation type="submission" date="2025-08" db="UniProtKB">
        <authorList>
            <consortium name="Ensembl"/>
        </authorList>
    </citation>
    <scope>IDENTIFICATION</scope>
</reference>
<evidence type="ECO:0000256" key="3">
    <source>
        <dbReference type="ARBA" id="ARBA00022833"/>
    </source>
</evidence>
<evidence type="ECO:0000313" key="7">
    <source>
        <dbReference type="Proteomes" id="UP000265020"/>
    </source>
</evidence>
<organism evidence="6 7">
    <name type="scientific">Cyprinodon variegatus</name>
    <name type="common">Sheepshead minnow</name>
    <dbReference type="NCBI Taxonomy" id="28743"/>
    <lineage>
        <taxon>Eukaryota</taxon>
        <taxon>Metazoa</taxon>
        <taxon>Chordata</taxon>
        <taxon>Craniata</taxon>
        <taxon>Vertebrata</taxon>
        <taxon>Euteleostomi</taxon>
        <taxon>Actinopterygii</taxon>
        <taxon>Neopterygii</taxon>
        <taxon>Teleostei</taxon>
        <taxon>Neoteleostei</taxon>
        <taxon>Acanthomorphata</taxon>
        <taxon>Ovalentaria</taxon>
        <taxon>Atherinomorphae</taxon>
        <taxon>Cyprinodontiformes</taxon>
        <taxon>Cyprinodontidae</taxon>
        <taxon>Cyprinodon</taxon>
    </lineage>
</organism>
<dbReference type="InterPro" id="IPR013320">
    <property type="entry name" value="ConA-like_dom_sf"/>
</dbReference>
<keyword evidence="7" id="KW-1185">Reference proteome</keyword>
<dbReference type="GeneTree" id="ENSGT00930000151196"/>
<dbReference type="InterPro" id="IPR001870">
    <property type="entry name" value="B30.2/SPRY"/>
</dbReference>
<feature type="compositionally biased region" description="Polar residues" evidence="4">
    <location>
        <begin position="1"/>
        <end position="12"/>
    </location>
</feature>
<proteinExistence type="predicted"/>